<dbReference type="GO" id="GO:0080044">
    <property type="term" value="F:quercetin 7-O-glucosyltransferase activity"/>
    <property type="evidence" value="ECO:0007669"/>
    <property type="project" value="TreeGrafter"/>
</dbReference>
<dbReference type="InterPro" id="IPR058980">
    <property type="entry name" value="Glyco_transf_N"/>
</dbReference>
<feature type="non-terminal residue" evidence="5">
    <location>
        <position position="282"/>
    </location>
</feature>
<accession>A0A4Y7JXN7</accession>
<dbReference type="Gene3D" id="3.40.50.2000">
    <property type="entry name" value="Glycogen Phosphorylase B"/>
    <property type="match status" value="1"/>
</dbReference>
<evidence type="ECO:0000256" key="1">
    <source>
        <dbReference type="ARBA" id="ARBA00009995"/>
    </source>
</evidence>
<keyword evidence="2" id="KW-0328">Glycosyltransferase</keyword>
<feature type="domain" description="Glycosyltransferase N-terminal" evidence="4">
    <location>
        <begin position="2"/>
        <end position="179"/>
    </location>
</feature>
<dbReference type="EMBL" id="CM010720">
    <property type="protein sequence ID" value="RZC64475.1"/>
    <property type="molecule type" value="Genomic_DNA"/>
</dbReference>
<evidence type="ECO:0000259" key="4">
    <source>
        <dbReference type="Pfam" id="PF26168"/>
    </source>
</evidence>
<dbReference type="Proteomes" id="UP000316621">
    <property type="component" value="Chromosome 6"/>
</dbReference>
<dbReference type="PANTHER" id="PTHR11926:SF1516">
    <property type="entry name" value="GLYCOSYLTRANSFERASE"/>
    <property type="match status" value="1"/>
</dbReference>
<protein>
    <recommendedName>
        <fullName evidence="4">Glycosyltransferase N-terminal domain-containing protein</fullName>
    </recommendedName>
</protein>
<organism evidence="5 6">
    <name type="scientific">Papaver somniferum</name>
    <name type="common">Opium poppy</name>
    <dbReference type="NCBI Taxonomy" id="3469"/>
    <lineage>
        <taxon>Eukaryota</taxon>
        <taxon>Viridiplantae</taxon>
        <taxon>Streptophyta</taxon>
        <taxon>Embryophyta</taxon>
        <taxon>Tracheophyta</taxon>
        <taxon>Spermatophyta</taxon>
        <taxon>Magnoliopsida</taxon>
        <taxon>Ranunculales</taxon>
        <taxon>Papaveraceae</taxon>
        <taxon>Papaveroideae</taxon>
        <taxon>Papaver</taxon>
    </lineage>
</organism>
<dbReference type="GO" id="GO:0080043">
    <property type="term" value="F:quercetin 3-O-glucosyltransferase activity"/>
    <property type="evidence" value="ECO:0007669"/>
    <property type="project" value="TreeGrafter"/>
</dbReference>
<keyword evidence="6" id="KW-1185">Reference proteome</keyword>
<name>A0A4Y7JXN7_PAPSO</name>
<keyword evidence="3" id="KW-0808">Transferase</keyword>
<dbReference type="AlphaFoldDB" id="A0A4Y7JXN7"/>
<dbReference type="OMA" id="MCSISAN"/>
<evidence type="ECO:0000313" key="5">
    <source>
        <dbReference type="EMBL" id="RZC64475.1"/>
    </source>
</evidence>
<proteinExistence type="inferred from homology"/>
<dbReference type="Gramene" id="RZC64475">
    <property type="protein sequence ID" value="RZC64475"/>
    <property type="gene ID" value="C5167_008179"/>
</dbReference>
<sequence>MEKIHIVCIPYPLQSHINAMMKLAKILRFKGFHITFVNTEFNHQRLLNARGPDSVKGLPDFRLETIPDGLPPPTDPNASQDFLAISISIEKNGLEPFRNLIYKLNDTKYSNVPPVSCIVADCFMSFTLQAAKEFGILEMLFCPISFCAFACFLHFRDLIQRGLVPLKDESCFTNGFMENTRIDWIPGMKDIRFRDLPGFVRTTDPNDAILHASMIEMGRTYEATALIFNTFDALEKEVLDAFKSQLSLPPIYAVGPLQLLLNQIPQRESVSLGSNLCNIKTH</sequence>
<evidence type="ECO:0000256" key="2">
    <source>
        <dbReference type="ARBA" id="ARBA00022676"/>
    </source>
</evidence>
<evidence type="ECO:0000313" key="6">
    <source>
        <dbReference type="Proteomes" id="UP000316621"/>
    </source>
</evidence>
<dbReference type="PANTHER" id="PTHR11926">
    <property type="entry name" value="GLUCOSYL/GLUCURONOSYL TRANSFERASES"/>
    <property type="match status" value="1"/>
</dbReference>
<reference evidence="5 6" key="1">
    <citation type="journal article" date="2018" name="Science">
        <title>The opium poppy genome and morphinan production.</title>
        <authorList>
            <person name="Guo L."/>
            <person name="Winzer T."/>
            <person name="Yang X."/>
            <person name="Li Y."/>
            <person name="Ning Z."/>
            <person name="He Z."/>
            <person name="Teodor R."/>
            <person name="Lu Y."/>
            <person name="Bowser T.A."/>
            <person name="Graham I.A."/>
            <person name="Ye K."/>
        </authorList>
    </citation>
    <scope>NUCLEOTIDE SEQUENCE [LARGE SCALE GENOMIC DNA]</scope>
    <source>
        <strain evidence="6">cv. HN1</strain>
        <tissue evidence="5">Leaves</tissue>
    </source>
</reference>
<gene>
    <name evidence="5" type="ORF">C5167_008179</name>
</gene>
<evidence type="ECO:0000256" key="3">
    <source>
        <dbReference type="ARBA" id="ARBA00022679"/>
    </source>
</evidence>
<dbReference type="SUPFAM" id="SSF53756">
    <property type="entry name" value="UDP-Glycosyltransferase/glycogen phosphorylase"/>
    <property type="match status" value="1"/>
</dbReference>
<comment type="similarity">
    <text evidence="1">Belongs to the UDP-glycosyltransferase family.</text>
</comment>
<dbReference type="FunFam" id="3.40.50.2000:FF:000065">
    <property type="entry name" value="Glycosyltransferase"/>
    <property type="match status" value="1"/>
</dbReference>
<dbReference type="Pfam" id="PF26168">
    <property type="entry name" value="Glyco_transf_N"/>
    <property type="match status" value="1"/>
</dbReference>